<keyword evidence="3" id="KW-0238">DNA-binding</keyword>
<dbReference type="Proteomes" id="UP000476055">
    <property type="component" value="Unassembled WGS sequence"/>
</dbReference>
<dbReference type="PROSITE" id="PS50937">
    <property type="entry name" value="HTH_MERR_2"/>
    <property type="match status" value="1"/>
</dbReference>
<proteinExistence type="predicted"/>
<dbReference type="RefSeq" id="WP_154495405.1">
    <property type="nucleotide sequence ID" value="NZ_VUMU01000003.1"/>
</dbReference>
<protein>
    <submittedName>
        <fullName evidence="7">MerR family transcriptional regulator</fullName>
    </submittedName>
</protein>
<accession>A0A6L5YHK0</accession>
<dbReference type="SUPFAM" id="SSF46955">
    <property type="entry name" value="Putative DNA-binding domain"/>
    <property type="match status" value="1"/>
</dbReference>
<dbReference type="Pfam" id="PF13411">
    <property type="entry name" value="MerR_1"/>
    <property type="match status" value="1"/>
</dbReference>
<evidence type="ECO:0000256" key="2">
    <source>
        <dbReference type="ARBA" id="ARBA00023015"/>
    </source>
</evidence>
<sequence>MGEYLLISDAAKQVKVESHVLRYWEEELHLPIKRNELGHRYYTKEDVERFKEIKSMKERGLQLKAIKMILKDGKLDVLPEEKTEKEAPSTPHMAIEIVDETAKKTAPPPAQETSLSGENREEKVKRLQWILQQMIREAVRENNQELCRELKESMVKELDYQFRNREEREEERDRRLEQRSEEYYQKMDELLRKKTKGRLQKQPKEAIGNLEESDKNNKNKAKKKKRHFIF</sequence>
<dbReference type="Gene3D" id="1.10.1660.10">
    <property type="match status" value="1"/>
</dbReference>
<evidence type="ECO:0000256" key="1">
    <source>
        <dbReference type="ARBA" id="ARBA00022491"/>
    </source>
</evidence>
<organism evidence="7 8">
    <name type="scientific">Waltera intestinalis</name>
    <dbReference type="NCBI Taxonomy" id="2606635"/>
    <lineage>
        <taxon>Bacteria</taxon>
        <taxon>Bacillati</taxon>
        <taxon>Bacillota</taxon>
        <taxon>Clostridia</taxon>
        <taxon>Lachnospirales</taxon>
        <taxon>Lachnospiraceae</taxon>
        <taxon>Waltera</taxon>
    </lineage>
</organism>
<dbReference type="SMART" id="SM00422">
    <property type="entry name" value="HTH_MERR"/>
    <property type="match status" value="1"/>
</dbReference>
<dbReference type="AlphaFoldDB" id="A0A6L5YHK0"/>
<evidence type="ECO:0000313" key="8">
    <source>
        <dbReference type="Proteomes" id="UP000476055"/>
    </source>
</evidence>
<evidence type="ECO:0000313" key="7">
    <source>
        <dbReference type="EMBL" id="MST57420.1"/>
    </source>
</evidence>
<keyword evidence="8" id="KW-1185">Reference proteome</keyword>
<evidence type="ECO:0000259" key="6">
    <source>
        <dbReference type="PROSITE" id="PS50937"/>
    </source>
</evidence>
<keyword evidence="4" id="KW-0804">Transcription</keyword>
<dbReference type="GO" id="GO:0003677">
    <property type="term" value="F:DNA binding"/>
    <property type="evidence" value="ECO:0007669"/>
    <property type="project" value="UniProtKB-KW"/>
</dbReference>
<comment type="caution">
    <text evidence="7">The sequence shown here is derived from an EMBL/GenBank/DDBJ whole genome shotgun (WGS) entry which is preliminary data.</text>
</comment>
<dbReference type="GO" id="GO:0003700">
    <property type="term" value="F:DNA-binding transcription factor activity"/>
    <property type="evidence" value="ECO:0007669"/>
    <property type="project" value="InterPro"/>
</dbReference>
<gene>
    <name evidence="7" type="ORF">FYJ59_04050</name>
</gene>
<evidence type="ECO:0000256" key="4">
    <source>
        <dbReference type="ARBA" id="ARBA00023163"/>
    </source>
</evidence>
<keyword evidence="2" id="KW-0805">Transcription regulation</keyword>
<dbReference type="InterPro" id="IPR047057">
    <property type="entry name" value="MerR_fam"/>
</dbReference>
<dbReference type="EMBL" id="VUMU01000003">
    <property type="protein sequence ID" value="MST57420.1"/>
    <property type="molecule type" value="Genomic_DNA"/>
</dbReference>
<feature type="domain" description="HTH merR-type" evidence="6">
    <location>
        <begin position="4"/>
        <end position="72"/>
    </location>
</feature>
<evidence type="ECO:0000256" key="3">
    <source>
        <dbReference type="ARBA" id="ARBA00023125"/>
    </source>
</evidence>
<dbReference type="InterPro" id="IPR000551">
    <property type="entry name" value="MerR-type_HTH_dom"/>
</dbReference>
<evidence type="ECO:0000256" key="5">
    <source>
        <dbReference type="SAM" id="MobiDB-lite"/>
    </source>
</evidence>
<dbReference type="PANTHER" id="PTHR30204">
    <property type="entry name" value="REDOX-CYCLING DRUG-SENSING TRANSCRIPTIONAL ACTIVATOR SOXR"/>
    <property type="match status" value="1"/>
</dbReference>
<dbReference type="PANTHER" id="PTHR30204:SF69">
    <property type="entry name" value="MERR-FAMILY TRANSCRIPTIONAL REGULATOR"/>
    <property type="match status" value="1"/>
</dbReference>
<feature type="region of interest" description="Disordered" evidence="5">
    <location>
        <begin position="187"/>
        <end position="230"/>
    </location>
</feature>
<dbReference type="CDD" id="cd04764">
    <property type="entry name" value="HTH_MlrA-like_sg1"/>
    <property type="match status" value="1"/>
</dbReference>
<feature type="compositionally biased region" description="Basic residues" evidence="5">
    <location>
        <begin position="218"/>
        <end position="230"/>
    </location>
</feature>
<reference evidence="7 8" key="1">
    <citation type="submission" date="2019-08" db="EMBL/GenBank/DDBJ databases">
        <title>In-depth cultivation of the pig gut microbiome towards novel bacterial diversity and tailored functional studies.</title>
        <authorList>
            <person name="Wylensek D."/>
            <person name="Hitch T.C.A."/>
            <person name="Clavel T."/>
        </authorList>
    </citation>
    <scope>NUCLEOTIDE SEQUENCE [LARGE SCALE GENOMIC DNA]</scope>
    <source>
        <strain evidence="7 8">WCA3-601-WT-6H</strain>
    </source>
</reference>
<keyword evidence="1" id="KW-0678">Repressor</keyword>
<dbReference type="InterPro" id="IPR009061">
    <property type="entry name" value="DNA-bd_dom_put_sf"/>
</dbReference>
<name>A0A6L5YHK0_9FIRM</name>